<dbReference type="InterPro" id="IPR000182">
    <property type="entry name" value="GNAT_dom"/>
</dbReference>
<dbReference type="PANTHER" id="PTHR43792">
    <property type="entry name" value="GNAT FAMILY, PUTATIVE (AFU_ORTHOLOGUE AFUA_3G00765)-RELATED-RELATED"/>
    <property type="match status" value="1"/>
</dbReference>
<organism evidence="2 3">
    <name type="scientific">Flavonifractor plautii</name>
    <name type="common">Fusobacterium plautii</name>
    <dbReference type="NCBI Taxonomy" id="292800"/>
    <lineage>
        <taxon>Bacteria</taxon>
        <taxon>Bacillati</taxon>
        <taxon>Bacillota</taxon>
        <taxon>Clostridia</taxon>
        <taxon>Eubacteriales</taxon>
        <taxon>Oscillospiraceae</taxon>
        <taxon>Flavonifractor</taxon>
    </lineage>
</organism>
<name>A0A174H3P0_FLAPL</name>
<proteinExistence type="predicted"/>
<accession>A0A174H3P0</accession>
<gene>
    <name evidence="2" type="ORF">ERS852411_01963</name>
</gene>
<reference evidence="2 3" key="1">
    <citation type="submission" date="2015-09" db="EMBL/GenBank/DDBJ databases">
        <authorList>
            <consortium name="Pathogen Informatics"/>
        </authorList>
    </citation>
    <scope>NUCLEOTIDE SEQUENCE [LARGE SCALE GENOMIC DNA]</scope>
    <source>
        <strain evidence="2 3">2789STDY5608854</strain>
    </source>
</reference>
<protein>
    <recommendedName>
        <fullName evidence="1">N-acetyltransferase domain-containing protein</fullName>
    </recommendedName>
</protein>
<dbReference type="GO" id="GO:0016747">
    <property type="term" value="F:acyltransferase activity, transferring groups other than amino-acyl groups"/>
    <property type="evidence" value="ECO:0007669"/>
    <property type="project" value="InterPro"/>
</dbReference>
<evidence type="ECO:0000313" key="3">
    <source>
        <dbReference type="Proteomes" id="UP000095746"/>
    </source>
</evidence>
<dbReference type="InterPro" id="IPR016181">
    <property type="entry name" value="Acyl_CoA_acyltransferase"/>
</dbReference>
<dbReference type="Pfam" id="PF13302">
    <property type="entry name" value="Acetyltransf_3"/>
    <property type="match status" value="1"/>
</dbReference>
<dbReference type="EMBL" id="CYZT01000141">
    <property type="protein sequence ID" value="CUO67946.1"/>
    <property type="molecule type" value="Genomic_DNA"/>
</dbReference>
<dbReference type="InterPro" id="IPR051531">
    <property type="entry name" value="N-acetyltransferase"/>
</dbReference>
<sequence length="100" mass="11681">MDRHRTELGTPSEEIGYSLARDCWGQGLIPEAVKEIIRHAFADLGYQALWAAYYDGNRKSKRVMQKCGMTYRLSRIEAVEQLGETRLAHYFAATRREWER</sequence>
<evidence type="ECO:0000259" key="1">
    <source>
        <dbReference type="Pfam" id="PF13302"/>
    </source>
</evidence>
<feature type="domain" description="N-acetyltransferase" evidence="1">
    <location>
        <begin position="13"/>
        <end position="70"/>
    </location>
</feature>
<dbReference type="AlphaFoldDB" id="A0A174H3P0"/>
<dbReference type="Proteomes" id="UP000095746">
    <property type="component" value="Unassembled WGS sequence"/>
</dbReference>
<dbReference type="Gene3D" id="3.40.630.30">
    <property type="match status" value="1"/>
</dbReference>
<dbReference type="SUPFAM" id="SSF55729">
    <property type="entry name" value="Acyl-CoA N-acyltransferases (Nat)"/>
    <property type="match status" value="1"/>
</dbReference>
<evidence type="ECO:0000313" key="2">
    <source>
        <dbReference type="EMBL" id="CUO67946.1"/>
    </source>
</evidence>